<dbReference type="EMBL" id="KN825416">
    <property type="protein sequence ID" value="KIK91191.1"/>
    <property type="molecule type" value="Genomic_DNA"/>
</dbReference>
<reference evidence="1 2" key="1">
    <citation type="submission" date="2014-04" db="EMBL/GenBank/DDBJ databases">
        <authorList>
            <consortium name="DOE Joint Genome Institute"/>
            <person name="Kuo A."/>
            <person name="Kohler A."/>
            <person name="Jargeat P."/>
            <person name="Nagy L.G."/>
            <person name="Floudas D."/>
            <person name="Copeland A."/>
            <person name="Barry K.W."/>
            <person name="Cichocki N."/>
            <person name="Veneault-Fourrey C."/>
            <person name="LaButti K."/>
            <person name="Lindquist E.A."/>
            <person name="Lipzen A."/>
            <person name="Lundell T."/>
            <person name="Morin E."/>
            <person name="Murat C."/>
            <person name="Sun H."/>
            <person name="Tunlid A."/>
            <person name="Henrissat B."/>
            <person name="Grigoriev I.V."/>
            <person name="Hibbett D.S."/>
            <person name="Martin F."/>
            <person name="Nordberg H.P."/>
            <person name="Cantor M.N."/>
            <person name="Hua S.X."/>
        </authorList>
    </citation>
    <scope>NUCLEOTIDE SEQUENCE [LARGE SCALE GENOMIC DNA]</scope>
    <source>
        <strain evidence="1 2">Ve08.2h10</strain>
    </source>
</reference>
<dbReference type="HOGENOM" id="CLU_3087919_0_0_1"/>
<accession>A0A0D0DSL3</accession>
<dbReference type="Proteomes" id="UP000054538">
    <property type="component" value="Unassembled WGS sequence"/>
</dbReference>
<organism evidence="1 2">
    <name type="scientific">Paxillus rubicundulus Ve08.2h10</name>
    <dbReference type="NCBI Taxonomy" id="930991"/>
    <lineage>
        <taxon>Eukaryota</taxon>
        <taxon>Fungi</taxon>
        <taxon>Dikarya</taxon>
        <taxon>Basidiomycota</taxon>
        <taxon>Agaricomycotina</taxon>
        <taxon>Agaricomycetes</taxon>
        <taxon>Agaricomycetidae</taxon>
        <taxon>Boletales</taxon>
        <taxon>Paxilineae</taxon>
        <taxon>Paxillaceae</taxon>
        <taxon>Paxillus</taxon>
    </lineage>
</organism>
<evidence type="ECO:0000313" key="1">
    <source>
        <dbReference type="EMBL" id="KIK91191.1"/>
    </source>
</evidence>
<dbReference type="InParanoid" id="A0A0D0DSL3"/>
<sequence>MAHRFQWTRQLAPYCVIGLGQTQMEIVASKNGAIANSVPVGEKQWDRLRIRM</sequence>
<evidence type="ECO:0000313" key="2">
    <source>
        <dbReference type="Proteomes" id="UP000054538"/>
    </source>
</evidence>
<dbReference type="AlphaFoldDB" id="A0A0D0DSL3"/>
<reference evidence="2" key="2">
    <citation type="submission" date="2015-01" db="EMBL/GenBank/DDBJ databases">
        <title>Evolutionary Origins and Diversification of the Mycorrhizal Mutualists.</title>
        <authorList>
            <consortium name="DOE Joint Genome Institute"/>
            <consortium name="Mycorrhizal Genomics Consortium"/>
            <person name="Kohler A."/>
            <person name="Kuo A."/>
            <person name="Nagy L.G."/>
            <person name="Floudas D."/>
            <person name="Copeland A."/>
            <person name="Barry K.W."/>
            <person name="Cichocki N."/>
            <person name="Veneault-Fourrey C."/>
            <person name="LaButti K."/>
            <person name="Lindquist E.A."/>
            <person name="Lipzen A."/>
            <person name="Lundell T."/>
            <person name="Morin E."/>
            <person name="Murat C."/>
            <person name="Riley R."/>
            <person name="Ohm R."/>
            <person name="Sun H."/>
            <person name="Tunlid A."/>
            <person name="Henrissat B."/>
            <person name="Grigoriev I.V."/>
            <person name="Hibbett D.S."/>
            <person name="Martin F."/>
        </authorList>
    </citation>
    <scope>NUCLEOTIDE SEQUENCE [LARGE SCALE GENOMIC DNA]</scope>
    <source>
        <strain evidence="2">Ve08.2h10</strain>
    </source>
</reference>
<gene>
    <name evidence="1" type="ORF">PAXRUDRAFT_831038</name>
</gene>
<keyword evidence="2" id="KW-1185">Reference proteome</keyword>
<name>A0A0D0DSL3_9AGAM</name>
<proteinExistence type="predicted"/>
<protein>
    <submittedName>
        <fullName evidence="1">Uncharacterized protein</fullName>
    </submittedName>
</protein>